<dbReference type="Gramene" id="mRNA:HanXRQr2_Chr17g0814261">
    <property type="protein sequence ID" value="CDS:HanXRQr2_Chr17g0814261.1"/>
    <property type="gene ID" value="HanXRQr2_Chr17g0814261"/>
</dbReference>
<reference evidence="7 9" key="1">
    <citation type="journal article" date="2017" name="Nature">
        <title>The sunflower genome provides insights into oil metabolism, flowering and Asterid evolution.</title>
        <authorList>
            <person name="Badouin H."/>
            <person name="Gouzy J."/>
            <person name="Grassa C.J."/>
            <person name="Murat F."/>
            <person name="Staton S.E."/>
            <person name="Cottret L."/>
            <person name="Lelandais-Briere C."/>
            <person name="Owens G.L."/>
            <person name="Carrere S."/>
            <person name="Mayjonade B."/>
            <person name="Legrand L."/>
            <person name="Gill N."/>
            <person name="Kane N.C."/>
            <person name="Bowers J.E."/>
            <person name="Hubner S."/>
            <person name="Bellec A."/>
            <person name="Berard A."/>
            <person name="Berges H."/>
            <person name="Blanchet N."/>
            <person name="Boniface M.C."/>
            <person name="Brunel D."/>
            <person name="Catrice O."/>
            <person name="Chaidir N."/>
            <person name="Claudel C."/>
            <person name="Donnadieu C."/>
            <person name="Faraut T."/>
            <person name="Fievet G."/>
            <person name="Helmstetter N."/>
            <person name="King M."/>
            <person name="Knapp S.J."/>
            <person name="Lai Z."/>
            <person name="Le Paslier M.C."/>
            <person name="Lippi Y."/>
            <person name="Lorenzon L."/>
            <person name="Mandel J.R."/>
            <person name="Marage G."/>
            <person name="Marchand G."/>
            <person name="Marquand E."/>
            <person name="Bret-Mestries E."/>
            <person name="Morien E."/>
            <person name="Nambeesan S."/>
            <person name="Nguyen T."/>
            <person name="Pegot-Espagnet P."/>
            <person name="Pouilly N."/>
            <person name="Raftis F."/>
            <person name="Sallet E."/>
            <person name="Schiex T."/>
            <person name="Thomas J."/>
            <person name="Vandecasteele C."/>
            <person name="Vares D."/>
            <person name="Vear F."/>
            <person name="Vautrin S."/>
            <person name="Crespi M."/>
            <person name="Mangin B."/>
            <person name="Burke J.M."/>
            <person name="Salse J."/>
            <person name="Munos S."/>
            <person name="Vincourt P."/>
            <person name="Rieseberg L.H."/>
            <person name="Langlade N.B."/>
        </authorList>
    </citation>
    <scope>NUCLEOTIDE SEQUENCE [LARGE SCALE GENOMIC DNA]</scope>
    <source>
        <strain evidence="9">cv. SF193</strain>
        <tissue evidence="7">Leaves</tissue>
    </source>
</reference>
<feature type="domain" description="DC1" evidence="6">
    <location>
        <begin position="12"/>
        <end position="57"/>
    </location>
</feature>
<dbReference type="PANTHER" id="PTHR47841">
    <property type="entry name" value="DIACYLGLYCEROL KINASE THETA-LIKE-RELATED"/>
    <property type="match status" value="1"/>
</dbReference>
<reference evidence="8" key="2">
    <citation type="submission" date="2017-02" db="EMBL/GenBank/DDBJ databases">
        <title>Sunflower complete genome.</title>
        <authorList>
            <person name="Langlade N."/>
            <person name="Munos S."/>
        </authorList>
    </citation>
    <scope>NUCLEOTIDE SEQUENCE [LARGE SCALE GENOMIC DNA]</scope>
    <source>
        <tissue evidence="8">Leaves</tissue>
    </source>
</reference>
<evidence type="ECO:0000259" key="6">
    <source>
        <dbReference type="Pfam" id="PF03107"/>
    </source>
</evidence>
<sequence length="202" mass="21476">MAPLSTNAISHFLHPAHKLNYLTTNTSSYVCDGCQVVGTGSRFTCTTCSFDLHDYCAKCPTRLTSSTSHQHPMSLVVHKSTPNLAESCGICLYPIKGLAYQCKDCNFWVHPLCVSTNSGHSQVTNTFRSRSAPASQPAAQPAAQRIGEQVGVGLATNALYDALKPDKHDSSNAAGPSTSGAAEDEGGFIGFLKSIFESSSEK</sequence>
<keyword evidence="9" id="KW-1185">Reference proteome</keyword>
<dbReference type="Pfam" id="PF03107">
    <property type="entry name" value="C1_2"/>
    <property type="match status" value="2"/>
</dbReference>
<dbReference type="InParanoid" id="A0A251VS65"/>
<accession>A0A251VS65</accession>
<dbReference type="InterPro" id="IPR043145">
    <property type="entry name" value="Znf_ZZ_sf"/>
</dbReference>
<organism evidence="8 9">
    <name type="scientific">Helianthus annuus</name>
    <name type="common">Common sunflower</name>
    <dbReference type="NCBI Taxonomy" id="4232"/>
    <lineage>
        <taxon>Eukaryota</taxon>
        <taxon>Viridiplantae</taxon>
        <taxon>Streptophyta</taxon>
        <taxon>Embryophyta</taxon>
        <taxon>Tracheophyta</taxon>
        <taxon>Spermatophyta</taxon>
        <taxon>Magnoliopsida</taxon>
        <taxon>eudicotyledons</taxon>
        <taxon>Gunneridae</taxon>
        <taxon>Pentapetalae</taxon>
        <taxon>asterids</taxon>
        <taxon>campanulids</taxon>
        <taxon>Asterales</taxon>
        <taxon>Asteraceae</taxon>
        <taxon>Asteroideae</taxon>
        <taxon>Heliantheae alliance</taxon>
        <taxon>Heliantheae</taxon>
        <taxon>Helianthus</taxon>
    </lineage>
</organism>
<name>A0A251VS65_HELAN</name>
<protein>
    <submittedName>
        <fullName evidence="7">Chromatin regulator PHD family</fullName>
    </submittedName>
    <submittedName>
        <fullName evidence="8">Putative zinc finger, PHD-type, conserved site</fullName>
    </submittedName>
</protein>
<evidence type="ECO:0000256" key="2">
    <source>
        <dbReference type="ARBA" id="ARBA00022737"/>
    </source>
</evidence>
<evidence type="ECO:0000256" key="1">
    <source>
        <dbReference type="ARBA" id="ARBA00022723"/>
    </source>
</evidence>
<dbReference type="SUPFAM" id="SSF57889">
    <property type="entry name" value="Cysteine-rich domain"/>
    <property type="match status" value="1"/>
</dbReference>
<keyword evidence="3" id="KW-0863">Zinc-finger</keyword>
<dbReference type="Proteomes" id="UP000215914">
    <property type="component" value="Chromosome 1"/>
</dbReference>
<feature type="compositionally biased region" description="Polar residues" evidence="5">
    <location>
        <begin position="171"/>
        <end position="180"/>
    </location>
</feature>
<keyword evidence="2" id="KW-0677">Repeat</keyword>
<feature type="domain" description="DC1" evidence="6">
    <location>
        <begin position="68"/>
        <end position="114"/>
    </location>
</feature>
<reference evidence="7" key="3">
    <citation type="submission" date="2020-06" db="EMBL/GenBank/DDBJ databases">
        <title>Helianthus annuus Genome sequencing and assembly Release 2.</title>
        <authorList>
            <person name="Gouzy J."/>
            <person name="Langlade N."/>
            <person name="Munos S."/>
        </authorList>
    </citation>
    <scope>NUCLEOTIDE SEQUENCE</scope>
    <source>
        <tissue evidence="7">Leaves</tissue>
    </source>
</reference>
<evidence type="ECO:0000256" key="5">
    <source>
        <dbReference type="SAM" id="MobiDB-lite"/>
    </source>
</evidence>
<evidence type="ECO:0000313" key="9">
    <source>
        <dbReference type="Proteomes" id="UP000215914"/>
    </source>
</evidence>
<dbReference type="Gene3D" id="3.30.60.90">
    <property type="match status" value="1"/>
</dbReference>
<evidence type="ECO:0000256" key="3">
    <source>
        <dbReference type="ARBA" id="ARBA00022771"/>
    </source>
</evidence>
<dbReference type="InterPro" id="IPR046349">
    <property type="entry name" value="C1-like_sf"/>
</dbReference>
<evidence type="ECO:0000313" key="7">
    <source>
        <dbReference type="EMBL" id="KAF5756406.1"/>
    </source>
</evidence>
<evidence type="ECO:0000256" key="4">
    <source>
        <dbReference type="ARBA" id="ARBA00022833"/>
    </source>
</evidence>
<dbReference type="InterPro" id="IPR004146">
    <property type="entry name" value="DC1"/>
</dbReference>
<dbReference type="AlphaFoldDB" id="A0A251VS65"/>
<dbReference type="OMA" id="HMTERVC"/>
<gene>
    <name evidence="8" type="ORF">HannXRQ_Chr01g0029281</name>
    <name evidence="7" type="ORF">HanXRQr2_Chr17g0814261</name>
</gene>
<dbReference type="PANTHER" id="PTHR47841:SF15">
    <property type="entry name" value="CHROMATIN REGULATOR PHD FAMILY"/>
    <property type="match status" value="1"/>
</dbReference>
<proteinExistence type="predicted"/>
<keyword evidence="1" id="KW-0479">Metal-binding</keyword>
<feature type="region of interest" description="Disordered" evidence="5">
    <location>
        <begin position="165"/>
        <end position="185"/>
    </location>
</feature>
<keyword evidence="4" id="KW-0862">Zinc</keyword>
<dbReference type="EMBL" id="CM007890">
    <property type="protein sequence ID" value="OTG38395.1"/>
    <property type="molecule type" value="Genomic_DNA"/>
</dbReference>
<dbReference type="EMBL" id="MNCJ02000332">
    <property type="protein sequence ID" value="KAF5756406.1"/>
    <property type="molecule type" value="Genomic_DNA"/>
</dbReference>
<evidence type="ECO:0000313" key="8">
    <source>
        <dbReference type="EMBL" id="OTG38395.1"/>
    </source>
</evidence>
<dbReference type="GO" id="GO:0008270">
    <property type="term" value="F:zinc ion binding"/>
    <property type="evidence" value="ECO:0007669"/>
    <property type="project" value="UniProtKB-KW"/>
</dbReference>